<dbReference type="SUPFAM" id="SSF52540">
    <property type="entry name" value="P-loop containing nucleoside triphosphate hydrolases"/>
    <property type="match status" value="1"/>
</dbReference>
<accession>F6X8B5</accession>
<dbReference type="InterPro" id="IPR054425">
    <property type="entry name" value="Cdc6_ORC1-like_ATPase_lid"/>
</dbReference>
<reference evidence="19" key="3">
    <citation type="submission" date="2025-09" db="UniProtKB">
        <authorList>
            <consortium name="Ensembl"/>
        </authorList>
    </citation>
    <scope>IDENTIFICATION</scope>
</reference>
<dbReference type="InParanoid" id="F6X8B5"/>
<comment type="subunit">
    <text evidence="15">Interacts with PCNA, ORC1, cyclin-CDK. Interacts with HUWE1. Interacts with ANKRD17. Interacts with GRWD1; origin binding of GRWD1 is dependent on CDC6. Interacts with CDT1; are mutually dependent on one another for loading MCM complexes onto chromatin. Interacts with TTC4. Interacts (via Cy motif) with CCNF; the interaction takes place during G2 and M phase. Interacts with CDH1.</text>
</comment>
<keyword evidence="8" id="KW-0547">Nucleotide-binding</keyword>
<keyword evidence="20" id="KW-1185">Reference proteome</keyword>
<evidence type="ECO:0000256" key="13">
    <source>
        <dbReference type="ARBA" id="ARBA00023306"/>
    </source>
</evidence>
<organism evidence="19 20">
    <name type="scientific">Ciona intestinalis</name>
    <name type="common">Transparent sea squirt</name>
    <name type="synonym">Ascidia intestinalis</name>
    <dbReference type="NCBI Taxonomy" id="7719"/>
    <lineage>
        <taxon>Eukaryota</taxon>
        <taxon>Metazoa</taxon>
        <taxon>Chordata</taxon>
        <taxon>Tunicata</taxon>
        <taxon>Ascidiacea</taxon>
        <taxon>Phlebobranchia</taxon>
        <taxon>Cionidae</taxon>
        <taxon>Ciona</taxon>
    </lineage>
</organism>
<evidence type="ECO:0000259" key="18">
    <source>
        <dbReference type="SMART" id="SM01074"/>
    </source>
</evidence>
<evidence type="ECO:0000256" key="2">
    <source>
        <dbReference type="ARBA" id="ARBA00004496"/>
    </source>
</evidence>
<dbReference type="GO" id="GO:0051301">
    <property type="term" value="P:cell division"/>
    <property type="evidence" value="ECO:0007669"/>
    <property type="project" value="UniProtKB-UniRule"/>
</dbReference>
<dbReference type="FunFam" id="3.40.50.300:FF:000547">
    <property type="entry name" value="Cell division control protein"/>
    <property type="match status" value="1"/>
</dbReference>
<protein>
    <recommendedName>
        <fullName evidence="16">Cell division control protein</fullName>
    </recommendedName>
</protein>
<gene>
    <name evidence="19" type="primary">LOC100182084</name>
</gene>
<dbReference type="AlphaFoldDB" id="F6X8B5"/>
<dbReference type="InterPro" id="IPR016314">
    <property type="entry name" value="Cdc6/18"/>
</dbReference>
<dbReference type="Pfam" id="PF09079">
    <property type="entry name" value="WHD_Cdc6"/>
    <property type="match status" value="1"/>
</dbReference>
<dbReference type="FunFam" id="1.10.10.10:FF:000265">
    <property type="entry name" value="Cell division control protein"/>
    <property type="match status" value="1"/>
</dbReference>
<dbReference type="GO" id="GO:0005737">
    <property type="term" value="C:cytoplasm"/>
    <property type="evidence" value="ECO:0007669"/>
    <property type="project" value="UniProtKB-SubCell"/>
</dbReference>
<dbReference type="InterPro" id="IPR050311">
    <property type="entry name" value="ORC1/CDC6"/>
</dbReference>
<evidence type="ECO:0000256" key="12">
    <source>
        <dbReference type="ARBA" id="ARBA00023242"/>
    </source>
</evidence>
<keyword evidence="4" id="KW-0963">Cytoplasm</keyword>
<proteinExistence type="inferred from homology"/>
<comment type="similarity">
    <text evidence="3 16">Belongs to the CDC6/cdc18 family.</text>
</comment>
<dbReference type="HOGENOM" id="CLU_012774_3_1_1"/>
<dbReference type="InterPro" id="IPR027417">
    <property type="entry name" value="P-loop_NTPase"/>
</dbReference>
<dbReference type="Pfam" id="PF13401">
    <property type="entry name" value="AAA_22"/>
    <property type="match status" value="1"/>
</dbReference>
<dbReference type="GO" id="GO:0005524">
    <property type="term" value="F:ATP binding"/>
    <property type="evidence" value="ECO:0007669"/>
    <property type="project" value="UniProtKB-KW"/>
</dbReference>
<keyword evidence="7" id="KW-0235">DNA replication</keyword>
<comment type="subcellular location">
    <subcellularLocation>
        <location evidence="2">Cytoplasm</location>
    </subcellularLocation>
    <subcellularLocation>
        <location evidence="1 16">Nucleus</location>
    </subcellularLocation>
</comment>
<evidence type="ECO:0000256" key="16">
    <source>
        <dbReference type="PIRNR" id="PIRNR001767"/>
    </source>
</evidence>
<dbReference type="SUPFAM" id="SSF46785">
    <property type="entry name" value="Winged helix' DNA-binding domain"/>
    <property type="match status" value="1"/>
</dbReference>
<reference evidence="19" key="2">
    <citation type="submission" date="2025-08" db="UniProtKB">
        <authorList>
            <consortium name="Ensembl"/>
        </authorList>
    </citation>
    <scope>IDENTIFICATION</scope>
</reference>
<evidence type="ECO:0000256" key="8">
    <source>
        <dbReference type="ARBA" id="ARBA00022741"/>
    </source>
</evidence>
<dbReference type="SMART" id="SM01074">
    <property type="entry name" value="Cdc6_C"/>
    <property type="match status" value="1"/>
</dbReference>
<dbReference type="Proteomes" id="UP000008144">
    <property type="component" value="Unassembled WGS sequence"/>
</dbReference>
<dbReference type="OMA" id="WPTDEVY"/>
<dbReference type="GO" id="GO:0005634">
    <property type="term" value="C:nucleus"/>
    <property type="evidence" value="ECO:0000318"/>
    <property type="project" value="GO_Central"/>
</dbReference>
<evidence type="ECO:0000256" key="5">
    <source>
        <dbReference type="ARBA" id="ARBA00022553"/>
    </source>
</evidence>
<evidence type="ECO:0000256" key="1">
    <source>
        <dbReference type="ARBA" id="ARBA00004123"/>
    </source>
</evidence>
<dbReference type="Gene3D" id="1.10.8.60">
    <property type="match status" value="1"/>
</dbReference>
<evidence type="ECO:0000256" key="14">
    <source>
        <dbReference type="ARBA" id="ARBA00056036"/>
    </source>
</evidence>
<evidence type="ECO:0000256" key="15">
    <source>
        <dbReference type="ARBA" id="ARBA00062730"/>
    </source>
</evidence>
<dbReference type="FunFam" id="1.10.8.60:FF:000058">
    <property type="entry name" value="Cell division control protein"/>
    <property type="match status" value="1"/>
</dbReference>
<feature type="region of interest" description="Disordered" evidence="17">
    <location>
        <begin position="1"/>
        <end position="46"/>
    </location>
</feature>
<keyword evidence="6" id="KW-0132">Cell division</keyword>
<dbReference type="CDD" id="cd08768">
    <property type="entry name" value="Cdc6_C"/>
    <property type="match status" value="1"/>
</dbReference>
<dbReference type="Gene3D" id="1.10.10.10">
    <property type="entry name" value="Winged helix-like DNA-binding domain superfamily/Winged helix DNA-binding domain"/>
    <property type="match status" value="1"/>
</dbReference>
<dbReference type="GO" id="GO:0005819">
    <property type="term" value="C:spindle"/>
    <property type="evidence" value="ECO:0007669"/>
    <property type="project" value="UniProtKB-ARBA"/>
</dbReference>
<evidence type="ECO:0000313" key="20">
    <source>
        <dbReference type="Proteomes" id="UP000008144"/>
    </source>
</evidence>
<dbReference type="CDD" id="cd00009">
    <property type="entry name" value="AAA"/>
    <property type="match status" value="1"/>
</dbReference>
<keyword evidence="13" id="KW-0131">Cell cycle</keyword>
<name>F6X8B5_CIOIN</name>
<dbReference type="GO" id="GO:0003688">
    <property type="term" value="F:DNA replication origin binding"/>
    <property type="evidence" value="ECO:0000318"/>
    <property type="project" value="GO_Central"/>
</dbReference>
<evidence type="ECO:0000256" key="9">
    <source>
        <dbReference type="ARBA" id="ARBA00022776"/>
    </source>
</evidence>
<keyword evidence="9" id="KW-0498">Mitosis</keyword>
<feature type="domain" description="Cdc6 C-terminal" evidence="18">
    <location>
        <begin position="365"/>
        <end position="445"/>
    </location>
</feature>
<evidence type="ECO:0000256" key="6">
    <source>
        <dbReference type="ARBA" id="ARBA00022618"/>
    </source>
</evidence>
<dbReference type="InterPro" id="IPR015163">
    <property type="entry name" value="Cdc6_C"/>
</dbReference>
<dbReference type="InterPro" id="IPR036390">
    <property type="entry name" value="WH_DNA-bd_sf"/>
</dbReference>
<dbReference type="FunCoup" id="F6X8B5">
    <property type="interactions" value="251"/>
</dbReference>
<dbReference type="Gene3D" id="3.40.50.300">
    <property type="entry name" value="P-loop containing nucleotide triphosphate hydrolases"/>
    <property type="match status" value="1"/>
</dbReference>
<dbReference type="STRING" id="7719.ENSCINP00000003393"/>
<evidence type="ECO:0000256" key="17">
    <source>
        <dbReference type="SAM" id="MobiDB-lite"/>
    </source>
</evidence>
<dbReference type="GeneTree" id="ENSGT00530000063498"/>
<keyword evidence="5" id="KW-0597">Phosphoprotein</keyword>
<dbReference type="PANTHER" id="PTHR10763:SF26">
    <property type="entry name" value="CELL DIVISION CONTROL PROTEIN 6 HOMOLOG"/>
    <property type="match status" value="1"/>
</dbReference>
<keyword evidence="11" id="KW-0832">Ubl conjugation</keyword>
<keyword evidence="10" id="KW-0067">ATP-binding</keyword>
<dbReference type="PANTHER" id="PTHR10763">
    <property type="entry name" value="CELL DIVISION CONTROL PROTEIN 6-RELATED"/>
    <property type="match status" value="1"/>
</dbReference>
<evidence type="ECO:0000256" key="4">
    <source>
        <dbReference type="ARBA" id="ARBA00022490"/>
    </source>
</evidence>
<dbReference type="InterPro" id="IPR049945">
    <property type="entry name" value="AAA_22"/>
</dbReference>
<dbReference type="GO" id="GO:0006270">
    <property type="term" value="P:DNA replication initiation"/>
    <property type="evidence" value="ECO:0000318"/>
    <property type="project" value="GO_Central"/>
</dbReference>
<keyword evidence="12 16" id="KW-0539">Nucleus</keyword>
<dbReference type="Ensembl" id="ENSCINT00000003393.3">
    <property type="protein sequence ID" value="ENSCINP00000003393.3"/>
    <property type="gene ID" value="ENSCING00000001669.3"/>
</dbReference>
<dbReference type="Pfam" id="PF22606">
    <property type="entry name" value="Cdc6-ORC-like_ATPase_lid"/>
    <property type="match status" value="1"/>
</dbReference>
<evidence type="ECO:0000256" key="10">
    <source>
        <dbReference type="ARBA" id="ARBA00022840"/>
    </source>
</evidence>
<evidence type="ECO:0000256" key="3">
    <source>
        <dbReference type="ARBA" id="ARBA00006184"/>
    </source>
</evidence>
<dbReference type="PIRSF" id="PIRSF001767">
    <property type="entry name" value="Cdc6"/>
    <property type="match status" value="1"/>
</dbReference>
<sequence length="461" mass="50733">SSPKRAISAPKTEVTSPNKKKKQDNEENEENTPPVRSPKKSPKKVPQFGTRVVLLKNALHNAAPKRLIGRESELKEIEDFIEDLVETKKSGSLYISGAPGTGKSACLSQALSDPKVTSKLAQSISINCMSVRTASQIYQQIATEMGANSKESKSARTALKFIENDLTTRESMILLLLDEMDQLDSRNHEVLYTMFGWSALPNSKVILIGIANSLDLTDRILPRLQARLECKPKLLNFKPYSKDQLANILQARISKASRGHDDIKVVDAMAVQFCARKIAATSGDARKALDVCRRAVELVETNSLGNTAGEFLTGNTKFLLSESTTKVGIRQISSVMDGVYGNVYSSHGGATEADDAFPLQQKLVVCSLLLLCKKTKSYEAPLGKLRETYTTICKDRQVSAVSQSEFHSLCDLVEARGLVSLRRHKQPRLAKIKLNVDEKEIEFALKGKALLSSILQRGISK</sequence>
<evidence type="ECO:0000313" key="19">
    <source>
        <dbReference type="Ensembl" id="ENSCINP00000003393.3"/>
    </source>
</evidence>
<dbReference type="InterPro" id="IPR036388">
    <property type="entry name" value="WH-like_DNA-bd_sf"/>
</dbReference>
<reference evidence="20" key="1">
    <citation type="journal article" date="2002" name="Science">
        <title>The draft genome of Ciona intestinalis: insights into chordate and vertebrate origins.</title>
        <authorList>
            <person name="Dehal P."/>
            <person name="Satou Y."/>
            <person name="Campbell R.K."/>
            <person name="Chapman J."/>
            <person name="Degnan B."/>
            <person name="De Tomaso A."/>
            <person name="Davidson B."/>
            <person name="Di Gregorio A."/>
            <person name="Gelpke M."/>
            <person name="Goodstein D.M."/>
            <person name="Harafuji N."/>
            <person name="Hastings K.E."/>
            <person name="Ho I."/>
            <person name="Hotta K."/>
            <person name="Huang W."/>
            <person name="Kawashima T."/>
            <person name="Lemaire P."/>
            <person name="Martinez D."/>
            <person name="Meinertzhagen I.A."/>
            <person name="Necula S."/>
            <person name="Nonaka M."/>
            <person name="Putnam N."/>
            <person name="Rash S."/>
            <person name="Saiga H."/>
            <person name="Satake M."/>
            <person name="Terry A."/>
            <person name="Yamada L."/>
            <person name="Wang H.G."/>
            <person name="Awazu S."/>
            <person name="Azumi K."/>
            <person name="Boore J."/>
            <person name="Branno M."/>
            <person name="Chin-Bow S."/>
            <person name="DeSantis R."/>
            <person name="Doyle S."/>
            <person name="Francino P."/>
            <person name="Keys D.N."/>
            <person name="Haga S."/>
            <person name="Hayashi H."/>
            <person name="Hino K."/>
            <person name="Imai K.S."/>
            <person name="Inaba K."/>
            <person name="Kano S."/>
            <person name="Kobayashi K."/>
            <person name="Kobayashi M."/>
            <person name="Lee B.I."/>
            <person name="Makabe K.W."/>
            <person name="Manohar C."/>
            <person name="Matassi G."/>
            <person name="Medina M."/>
            <person name="Mochizuki Y."/>
            <person name="Mount S."/>
            <person name="Morishita T."/>
            <person name="Miura S."/>
            <person name="Nakayama A."/>
            <person name="Nishizaka S."/>
            <person name="Nomoto H."/>
            <person name="Ohta F."/>
            <person name="Oishi K."/>
            <person name="Rigoutsos I."/>
            <person name="Sano M."/>
            <person name="Sasaki A."/>
            <person name="Sasakura Y."/>
            <person name="Shoguchi E."/>
            <person name="Shin-i T."/>
            <person name="Spagnuolo A."/>
            <person name="Stainier D."/>
            <person name="Suzuki M.M."/>
            <person name="Tassy O."/>
            <person name="Takatori N."/>
            <person name="Tokuoka M."/>
            <person name="Yagi K."/>
            <person name="Yoshizaki F."/>
            <person name="Wada S."/>
            <person name="Zhang C."/>
            <person name="Hyatt P.D."/>
            <person name="Larimer F."/>
            <person name="Detter C."/>
            <person name="Doggett N."/>
            <person name="Glavina T."/>
            <person name="Hawkins T."/>
            <person name="Richardson P."/>
            <person name="Lucas S."/>
            <person name="Kohara Y."/>
            <person name="Levine M."/>
            <person name="Satoh N."/>
            <person name="Rokhsar D.S."/>
        </authorList>
    </citation>
    <scope>NUCLEOTIDE SEQUENCE [LARGE SCALE GENOMIC DNA]</scope>
</reference>
<comment type="function">
    <text evidence="14 16">Involved in the initiation of DNA replication. Also participates in checkpoint controls that ensure DNA replication is completed before mitosis is initiated.</text>
</comment>
<evidence type="ECO:0000256" key="11">
    <source>
        <dbReference type="ARBA" id="ARBA00022843"/>
    </source>
</evidence>
<evidence type="ECO:0000256" key="7">
    <source>
        <dbReference type="ARBA" id="ARBA00022705"/>
    </source>
</evidence>
<dbReference type="GO" id="GO:0033314">
    <property type="term" value="P:mitotic DNA replication checkpoint signaling"/>
    <property type="evidence" value="ECO:0000318"/>
    <property type="project" value="GO_Central"/>
</dbReference>